<feature type="transmembrane region" description="Helical" evidence="1">
    <location>
        <begin position="40"/>
        <end position="64"/>
    </location>
</feature>
<sequence>MSLMKRIKLSRFILSCIFLTGYSAYTVYAIYYYTHFEDSRIGTVLLCLIGAALALSVFITIVSYRINMMDKPRPKLHRFIKMAKYTFQLVASAITIFLVISTVQNTSVFSLIMSAISVPFLVWSLFVNVLAELFDYTFRGFGKRVFEPQEVKNDEGETVDVRMLISNIDGTENTRAQMSKKKKPAA</sequence>
<dbReference type="Proteomes" id="UP000824132">
    <property type="component" value="Unassembled WGS sequence"/>
</dbReference>
<proteinExistence type="predicted"/>
<organism evidence="2 3">
    <name type="scientific">Candidatus Borkfalkia avistercoris</name>
    <dbReference type="NCBI Taxonomy" id="2838504"/>
    <lineage>
        <taxon>Bacteria</taxon>
        <taxon>Bacillati</taxon>
        <taxon>Bacillota</taxon>
        <taxon>Clostridia</taxon>
        <taxon>Christensenellales</taxon>
        <taxon>Christensenellaceae</taxon>
        <taxon>Candidatus Borkfalkia</taxon>
    </lineage>
</organism>
<feature type="transmembrane region" description="Helical" evidence="1">
    <location>
        <begin position="109"/>
        <end position="134"/>
    </location>
</feature>
<protein>
    <submittedName>
        <fullName evidence="2">Uncharacterized protein</fullName>
    </submittedName>
</protein>
<reference evidence="2" key="1">
    <citation type="journal article" date="2021" name="PeerJ">
        <title>Extensive microbial diversity within the chicken gut microbiome revealed by metagenomics and culture.</title>
        <authorList>
            <person name="Gilroy R."/>
            <person name="Ravi A."/>
            <person name="Getino M."/>
            <person name="Pursley I."/>
            <person name="Horton D.L."/>
            <person name="Alikhan N.F."/>
            <person name="Baker D."/>
            <person name="Gharbi K."/>
            <person name="Hall N."/>
            <person name="Watson M."/>
            <person name="Adriaenssens E.M."/>
            <person name="Foster-Nyarko E."/>
            <person name="Jarju S."/>
            <person name="Secka A."/>
            <person name="Antonio M."/>
            <person name="Oren A."/>
            <person name="Chaudhuri R.R."/>
            <person name="La Ragione R."/>
            <person name="Hildebrand F."/>
            <person name="Pallen M.J."/>
        </authorList>
    </citation>
    <scope>NUCLEOTIDE SEQUENCE</scope>
    <source>
        <strain evidence="2">CHK187-5294</strain>
    </source>
</reference>
<keyword evidence="1" id="KW-0472">Membrane</keyword>
<reference evidence="2" key="2">
    <citation type="submission" date="2021-04" db="EMBL/GenBank/DDBJ databases">
        <authorList>
            <person name="Gilroy R."/>
        </authorList>
    </citation>
    <scope>NUCLEOTIDE SEQUENCE</scope>
    <source>
        <strain evidence="2">CHK187-5294</strain>
    </source>
</reference>
<dbReference type="EMBL" id="DXCL01000036">
    <property type="protein sequence ID" value="HIZ03878.1"/>
    <property type="molecule type" value="Genomic_DNA"/>
</dbReference>
<feature type="transmembrane region" description="Helical" evidence="1">
    <location>
        <begin position="85"/>
        <end position="103"/>
    </location>
</feature>
<keyword evidence="1" id="KW-1133">Transmembrane helix</keyword>
<feature type="transmembrane region" description="Helical" evidence="1">
    <location>
        <begin position="12"/>
        <end position="34"/>
    </location>
</feature>
<keyword evidence="1" id="KW-0812">Transmembrane</keyword>
<name>A0A9D2CZT6_9FIRM</name>
<evidence type="ECO:0000313" key="3">
    <source>
        <dbReference type="Proteomes" id="UP000824132"/>
    </source>
</evidence>
<evidence type="ECO:0000313" key="2">
    <source>
        <dbReference type="EMBL" id="HIZ03878.1"/>
    </source>
</evidence>
<accession>A0A9D2CZT6</accession>
<comment type="caution">
    <text evidence="2">The sequence shown here is derived from an EMBL/GenBank/DDBJ whole genome shotgun (WGS) entry which is preliminary data.</text>
</comment>
<dbReference type="AlphaFoldDB" id="A0A9D2CZT6"/>
<gene>
    <name evidence="2" type="ORF">H9727_06280</name>
</gene>
<evidence type="ECO:0000256" key="1">
    <source>
        <dbReference type="SAM" id="Phobius"/>
    </source>
</evidence>